<protein>
    <submittedName>
        <fullName evidence="1">Uncharacterized protein</fullName>
    </submittedName>
</protein>
<accession>A0A8X6S0I5</accession>
<keyword evidence="2" id="KW-1185">Reference proteome</keyword>
<dbReference type="AlphaFoldDB" id="A0A8X6S0I5"/>
<proteinExistence type="predicted"/>
<sequence length="78" mass="9011">MQEIWEYGLGFDEELTTELKNKWETRCSQVCILNDLTLERKYFPYPLDKGDKHPSGEDLLVDESAQKLDEAISKQSSG</sequence>
<organism evidence="1 2">
    <name type="scientific">Trichonephila clavipes</name>
    <name type="common">Golden silk orbweaver</name>
    <name type="synonym">Nephila clavipes</name>
    <dbReference type="NCBI Taxonomy" id="2585209"/>
    <lineage>
        <taxon>Eukaryota</taxon>
        <taxon>Metazoa</taxon>
        <taxon>Ecdysozoa</taxon>
        <taxon>Arthropoda</taxon>
        <taxon>Chelicerata</taxon>
        <taxon>Arachnida</taxon>
        <taxon>Araneae</taxon>
        <taxon>Araneomorphae</taxon>
        <taxon>Entelegynae</taxon>
        <taxon>Araneoidea</taxon>
        <taxon>Nephilidae</taxon>
        <taxon>Trichonephila</taxon>
    </lineage>
</organism>
<reference evidence="1" key="1">
    <citation type="submission" date="2020-08" db="EMBL/GenBank/DDBJ databases">
        <title>Multicomponent nature underlies the extraordinary mechanical properties of spider dragline silk.</title>
        <authorList>
            <person name="Kono N."/>
            <person name="Nakamura H."/>
            <person name="Mori M."/>
            <person name="Yoshida Y."/>
            <person name="Ohtoshi R."/>
            <person name="Malay A.D."/>
            <person name="Moran D.A.P."/>
            <person name="Tomita M."/>
            <person name="Numata K."/>
            <person name="Arakawa K."/>
        </authorList>
    </citation>
    <scope>NUCLEOTIDE SEQUENCE</scope>
</reference>
<dbReference type="EMBL" id="BMAU01021250">
    <property type="protein sequence ID" value="GFY05222.1"/>
    <property type="molecule type" value="Genomic_DNA"/>
</dbReference>
<evidence type="ECO:0000313" key="2">
    <source>
        <dbReference type="Proteomes" id="UP000887159"/>
    </source>
</evidence>
<dbReference type="Proteomes" id="UP000887159">
    <property type="component" value="Unassembled WGS sequence"/>
</dbReference>
<name>A0A8X6S0I5_TRICX</name>
<evidence type="ECO:0000313" key="1">
    <source>
        <dbReference type="EMBL" id="GFY05222.1"/>
    </source>
</evidence>
<comment type="caution">
    <text evidence="1">The sequence shown here is derived from an EMBL/GenBank/DDBJ whole genome shotgun (WGS) entry which is preliminary data.</text>
</comment>
<gene>
    <name evidence="1" type="ORF">TNCV_2206681</name>
</gene>